<accession>A0A918GXK2</accession>
<gene>
    <name evidence="2" type="ORF">GCM10014713_05080</name>
</gene>
<comment type="caution">
    <text evidence="2">The sequence shown here is derived from an EMBL/GenBank/DDBJ whole genome shotgun (WGS) entry which is preliminary data.</text>
</comment>
<evidence type="ECO:0000313" key="2">
    <source>
        <dbReference type="EMBL" id="GGT15284.1"/>
    </source>
</evidence>
<protein>
    <submittedName>
        <fullName evidence="2">Uncharacterized protein</fullName>
    </submittedName>
</protein>
<organism evidence="2 3">
    <name type="scientific">Streptomyces purpureus</name>
    <dbReference type="NCBI Taxonomy" id="1951"/>
    <lineage>
        <taxon>Bacteria</taxon>
        <taxon>Bacillati</taxon>
        <taxon>Actinomycetota</taxon>
        <taxon>Actinomycetes</taxon>
        <taxon>Kitasatosporales</taxon>
        <taxon>Streptomycetaceae</taxon>
        <taxon>Streptomyces</taxon>
    </lineage>
</organism>
<reference evidence="2" key="1">
    <citation type="journal article" date="2014" name="Int. J. Syst. Evol. Microbiol.">
        <title>Complete genome sequence of Corynebacterium casei LMG S-19264T (=DSM 44701T), isolated from a smear-ripened cheese.</title>
        <authorList>
            <consortium name="US DOE Joint Genome Institute (JGI-PGF)"/>
            <person name="Walter F."/>
            <person name="Albersmeier A."/>
            <person name="Kalinowski J."/>
            <person name="Ruckert C."/>
        </authorList>
    </citation>
    <scope>NUCLEOTIDE SEQUENCE</scope>
    <source>
        <strain evidence="2">JCM 3172</strain>
    </source>
</reference>
<keyword evidence="3" id="KW-1185">Reference proteome</keyword>
<dbReference type="EMBL" id="BMQQ01000001">
    <property type="protein sequence ID" value="GGT15284.1"/>
    <property type="molecule type" value="Genomic_DNA"/>
</dbReference>
<dbReference type="AlphaFoldDB" id="A0A918GXK2"/>
<dbReference type="Proteomes" id="UP000619486">
    <property type="component" value="Unassembled WGS sequence"/>
</dbReference>
<dbReference type="RefSeq" id="WP_189199573.1">
    <property type="nucleotide sequence ID" value="NZ_BMQQ01000001.1"/>
</dbReference>
<sequence length="61" mass="6914">MAARTAGCDCRWELELEWSSEGRSGTVRINDGGRPFRTTGIRGRPTHAYDTETRRWTAAQD</sequence>
<evidence type="ECO:0000256" key="1">
    <source>
        <dbReference type="SAM" id="MobiDB-lite"/>
    </source>
</evidence>
<proteinExistence type="predicted"/>
<name>A0A918GXK2_9ACTN</name>
<evidence type="ECO:0000313" key="3">
    <source>
        <dbReference type="Proteomes" id="UP000619486"/>
    </source>
</evidence>
<reference evidence="2" key="2">
    <citation type="submission" date="2020-09" db="EMBL/GenBank/DDBJ databases">
        <authorList>
            <person name="Sun Q."/>
            <person name="Ohkuma M."/>
        </authorList>
    </citation>
    <scope>NUCLEOTIDE SEQUENCE</scope>
    <source>
        <strain evidence="2">JCM 3172</strain>
    </source>
</reference>
<feature type="region of interest" description="Disordered" evidence="1">
    <location>
        <begin position="24"/>
        <end position="61"/>
    </location>
</feature>